<dbReference type="SMART" id="SM00862">
    <property type="entry name" value="Trans_reg_C"/>
    <property type="match status" value="1"/>
</dbReference>
<dbReference type="InterPro" id="IPR036388">
    <property type="entry name" value="WH-like_DNA-bd_sf"/>
</dbReference>
<evidence type="ECO:0000256" key="4">
    <source>
        <dbReference type="ARBA" id="ARBA00023012"/>
    </source>
</evidence>
<dbReference type="PROSITE" id="PS51755">
    <property type="entry name" value="OMPR_PHOB"/>
    <property type="match status" value="1"/>
</dbReference>
<keyword evidence="3 8" id="KW-0597">Phosphoprotein</keyword>
<comment type="subcellular location">
    <subcellularLocation>
        <location evidence="1">Cytoplasm</location>
    </subcellularLocation>
</comment>
<dbReference type="FunFam" id="3.40.50.2300:FF:000002">
    <property type="entry name" value="DNA-binding response regulator PhoP"/>
    <property type="match status" value="1"/>
</dbReference>
<keyword evidence="2" id="KW-0963">Cytoplasm</keyword>
<evidence type="ECO:0000259" key="10">
    <source>
        <dbReference type="PROSITE" id="PS50110"/>
    </source>
</evidence>
<dbReference type="Pfam" id="PF00486">
    <property type="entry name" value="Trans_reg_C"/>
    <property type="match status" value="1"/>
</dbReference>
<dbReference type="Gene3D" id="3.40.50.2300">
    <property type="match status" value="1"/>
</dbReference>
<evidence type="ECO:0000256" key="9">
    <source>
        <dbReference type="PROSITE-ProRule" id="PRU01091"/>
    </source>
</evidence>
<dbReference type="InterPro" id="IPR001867">
    <property type="entry name" value="OmpR/PhoB-type_DNA-bd"/>
</dbReference>
<dbReference type="Proteomes" id="UP000001817">
    <property type="component" value="Chromosome 1"/>
</dbReference>
<evidence type="ECO:0000256" key="5">
    <source>
        <dbReference type="ARBA" id="ARBA00023015"/>
    </source>
</evidence>
<proteinExistence type="predicted"/>
<dbReference type="GO" id="GO:0005829">
    <property type="term" value="C:cytosol"/>
    <property type="evidence" value="ECO:0007669"/>
    <property type="project" value="TreeGrafter"/>
</dbReference>
<dbReference type="SUPFAM" id="SSF46894">
    <property type="entry name" value="C-terminal effector domain of the bipartite response regulators"/>
    <property type="match status" value="1"/>
</dbReference>
<dbReference type="AlphaFoldDB" id="Q13YD7"/>
<dbReference type="STRING" id="266265.Bxe_A2066"/>
<gene>
    <name evidence="12" type="ORF">Bxe_A2066</name>
</gene>
<evidence type="ECO:0000256" key="3">
    <source>
        <dbReference type="ARBA" id="ARBA00022553"/>
    </source>
</evidence>
<dbReference type="InterPro" id="IPR016032">
    <property type="entry name" value="Sig_transdc_resp-reg_C-effctor"/>
</dbReference>
<keyword evidence="13" id="KW-1185">Reference proteome</keyword>
<dbReference type="Gene3D" id="6.10.250.690">
    <property type="match status" value="1"/>
</dbReference>
<dbReference type="PANTHER" id="PTHR48111:SF35">
    <property type="entry name" value="TRANSCRIPTIONAL REGULATORY PROTEIN QSEB"/>
    <property type="match status" value="1"/>
</dbReference>
<dbReference type="GO" id="GO:0000156">
    <property type="term" value="F:phosphorelay response regulator activity"/>
    <property type="evidence" value="ECO:0007669"/>
    <property type="project" value="TreeGrafter"/>
</dbReference>
<dbReference type="InterPro" id="IPR039420">
    <property type="entry name" value="WalR-like"/>
</dbReference>
<evidence type="ECO:0000313" key="12">
    <source>
        <dbReference type="EMBL" id="ABE30902.1"/>
    </source>
</evidence>
<reference evidence="12 13" key="1">
    <citation type="journal article" date="2006" name="Proc. Natl. Acad. Sci. U.S.A.">
        <title>Burkholderia xenovorans LB400 harbors a multi-replicon, 9.73-Mbp genome shaped for versatility.</title>
        <authorList>
            <person name="Chain P.S."/>
            <person name="Denef V.J."/>
            <person name="Konstantinidis K.T."/>
            <person name="Vergez L.M."/>
            <person name="Agullo L."/>
            <person name="Reyes V.L."/>
            <person name="Hauser L."/>
            <person name="Cordova M."/>
            <person name="Gomez L."/>
            <person name="Gonzalez M."/>
            <person name="Land M."/>
            <person name="Lao V."/>
            <person name="Larimer F."/>
            <person name="LiPuma J.J."/>
            <person name="Mahenthiralingam E."/>
            <person name="Malfatti S.A."/>
            <person name="Marx C.J."/>
            <person name="Parnell J.J."/>
            <person name="Ramette A."/>
            <person name="Richardson P."/>
            <person name="Seeger M."/>
            <person name="Smith D."/>
            <person name="Spilker T."/>
            <person name="Sul W.J."/>
            <person name="Tsoi T.V."/>
            <person name="Ulrich L.E."/>
            <person name="Zhulin I.B."/>
            <person name="Tiedje J.M."/>
        </authorList>
    </citation>
    <scope>NUCLEOTIDE SEQUENCE [LARGE SCALE GENOMIC DNA]</scope>
    <source>
        <strain evidence="12 13">LB400</strain>
    </source>
</reference>
<dbReference type="Gene3D" id="1.10.10.10">
    <property type="entry name" value="Winged helix-like DNA-binding domain superfamily/Winged helix DNA-binding domain"/>
    <property type="match status" value="1"/>
</dbReference>
<evidence type="ECO:0000256" key="7">
    <source>
        <dbReference type="ARBA" id="ARBA00023163"/>
    </source>
</evidence>
<evidence type="ECO:0000256" key="2">
    <source>
        <dbReference type="ARBA" id="ARBA00022490"/>
    </source>
</evidence>
<evidence type="ECO:0000313" key="13">
    <source>
        <dbReference type="Proteomes" id="UP000001817"/>
    </source>
</evidence>
<dbReference type="CDD" id="cd17624">
    <property type="entry name" value="REC_OmpR_PmrA-like"/>
    <property type="match status" value="1"/>
</dbReference>
<evidence type="ECO:0000256" key="1">
    <source>
        <dbReference type="ARBA" id="ARBA00004496"/>
    </source>
</evidence>
<dbReference type="GO" id="GO:0000976">
    <property type="term" value="F:transcription cis-regulatory region binding"/>
    <property type="evidence" value="ECO:0007669"/>
    <property type="project" value="TreeGrafter"/>
</dbReference>
<dbReference type="EMBL" id="CP000270">
    <property type="protein sequence ID" value="ABE30902.1"/>
    <property type="molecule type" value="Genomic_DNA"/>
</dbReference>
<dbReference type="KEGG" id="bxe:Bxe_A2066"/>
<sequence length="223" mass="24528">MNGLMRVLLVEDDDLIGCGVEAGLRQAGFTVDWTRDGHKAGLALDTTVYALVVLDLGLPRVSGMELLKRVRDSGKDVPVLVLTARGTVADRVGGLEAGADDYLGKPFDLTELIARCRALLRRAQGRSVEQIRYLDLTVNPAAQTVDVGTRRVPLTSREWAILLQLLTNQGIPQSRSRLEESLYGWQEEIESNAIEVHVSNLRKKLGAKLIKTVRNIGYVVEKA</sequence>
<feature type="modified residue" description="4-aspartylphosphate" evidence="8">
    <location>
        <position position="55"/>
    </location>
</feature>
<dbReference type="Pfam" id="PF00072">
    <property type="entry name" value="Response_reg"/>
    <property type="match status" value="1"/>
</dbReference>
<dbReference type="CDD" id="cd00383">
    <property type="entry name" value="trans_reg_C"/>
    <property type="match status" value="1"/>
</dbReference>
<dbReference type="PANTHER" id="PTHR48111">
    <property type="entry name" value="REGULATOR OF RPOS"/>
    <property type="match status" value="1"/>
</dbReference>
<organism evidence="12 13">
    <name type="scientific">Paraburkholderia xenovorans (strain LB400)</name>
    <dbReference type="NCBI Taxonomy" id="266265"/>
    <lineage>
        <taxon>Bacteria</taxon>
        <taxon>Pseudomonadati</taxon>
        <taxon>Pseudomonadota</taxon>
        <taxon>Betaproteobacteria</taxon>
        <taxon>Burkholderiales</taxon>
        <taxon>Burkholderiaceae</taxon>
        <taxon>Paraburkholderia</taxon>
    </lineage>
</organism>
<feature type="domain" description="Response regulatory" evidence="10">
    <location>
        <begin position="6"/>
        <end position="120"/>
    </location>
</feature>
<evidence type="ECO:0000259" key="11">
    <source>
        <dbReference type="PROSITE" id="PS51755"/>
    </source>
</evidence>
<dbReference type="SUPFAM" id="SSF52172">
    <property type="entry name" value="CheY-like"/>
    <property type="match status" value="1"/>
</dbReference>
<dbReference type="GO" id="GO:0006355">
    <property type="term" value="P:regulation of DNA-templated transcription"/>
    <property type="evidence" value="ECO:0007669"/>
    <property type="project" value="InterPro"/>
</dbReference>
<dbReference type="eggNOG" id="COG0745">
    <property type="taxonomic scope" value="Bacteria"/>
</dbReference>
<evidence type="ECO:0000256" key="8">
    <source>
        <dbReference type="PROSITE-ProRule" id="PRU00169"/>
    </source>
</evidence>
<accession>Q13YD7</accession>
<name>Q13YD7_PARXL</name>
<protein>
    <submittedName>
        <fullName evidence="12">QseB, two component transcriptional regulator, winged helix family</fullName>
    </submittedName>
</protein>
<keyword evidence="6 9" id="KW-0238">DNA-binding</keyword>
<keyword evidence="4" id="KW-0902">Two-component regulatory system</keyword>
<keyword evidence="5" id="KW-0805">Transcription regulation</keyword>
<dbReference type="SMART" id="SM00448">
    <property type="entry name" value="REC"/>
    <property type="match status" value="1"/>
</dbReference>
<evidence type="ECO:0000256" key="6">
    <source>
        <dbReference type="ARBA" id="ARBA00023125"/>
    </source>
</evidence>
<dbReference type="InterPro" id="IPR001789">
    <property type="entry name" value="Sig_transdc_resp-reg_receiver"/>
</dbReference>
<feature type="DNA-binding region" description="OmpR/PhoB-type" evidence="9">
    <location>
        <begin position="128"/>
        <end position="222"/>
    </location>
</feature>
<keyword evidence="7" id="KW-0804">Transcription</keyword>
<dbReference type="GO" id="GO:0032993">
    <property type="term" value="C:protein-DNA complex"/>
    <property type="evidence" value="ECO:0007669"/>
    <property type="project" value="TreeGrafter"/>
</dbReference>
<dbReference type="PROSITE" id="PS50110">
    <property type="entry name" value="RESPONSE_REGULATORY"/>
    <property type="match status" value="1"/>
</dbReference>
<feature type="domain" description="OmpR/PhoB-type" evidence="11">
    <location>
        <begin position="128"/>
        <end position="222"/>
    </location>
</feature>
<dbReference type="InterPro" id="IPR011006">
    <property type="entry name" value="CheY-like_superfamily"/>
</dbReference>